<evidence type="ECO:0000256" key="3">
    <source>
        <dbReference type="ARBA" id="ARBA00012513"/>
    </source>
</evidence>
<comment type="catalytic activity">
    <reaction evidence="10">
        <text>L-threonyl-[protein] + ATP = O-phospho-L-threonyl-[protein] + ADP + H(+)</text>
        <dbReference type="Rhea" id="RHEA:46608"/>
        <dbReference type="Rhea" id="RHEA-COMP:11060"/>
        <dbReference type="Rhea" id="RHEA-COMP:11605"/>
        <dbReference type="ChEBI" id="CHEBI:15378"/>
        <dbReference type="ChEBI" id="CHEBI:30013"/>
        <dbReference type="ChEBI" id="CHEBI:30616"/>
        <dbReference type="ChEBI" id="CHEBI:61977"/>
        <dbReference type="ChEBI" id="CHEBI:456216"/>
        <dbReference type="EC" id="2.7.11.1"/>
    </reaction>
</comment>
<evidence type="ECO:0000256" key="7">
    <source>
        <dbReference type="ARBA" id="ARBA00022777"/>
    </source>
</evidence>
<dbReference type="PROSITE" id="PS50816">
    <property type="entry name" value="NAF"/>
    <property type="match status" value="1"/>
</dbReference>
<comment type="cofactor">
    <cofactor evidence="1">
        <name>Mn(2+)</name>
        <dbReference type="ChEBI" id="CHEBI:29035"/>
    </cofactor>
</comment>
<accession>A0A6N2K7Z6</accession>
<evidence type="ECO:0000256" key="6">
    <source>
        <dbReference type="ARBA" id="ARBA00022741"/>
    </source>
</evidence>
<dbReference type="EC" id="2.7.11.1" evidence="3"/>
<dbReference type="FunFam" id="3.30.200.20:FF:000042">
    <property type="entry name" value="Aurora kinase A"/>
    <property type="match status" value="1"/>
</dbReference>
<evidence type="ECO:0000256" key="14">
    <source>
        <dbReference type="RuleBase" id="RU000304"/>
    </source>
</evidence>
<dbReference type="InterPro" id="IPR004041">
    <property type="entry name" value="NAF_dom"/>
</dbReference>
<dbReference type="Gene3D" id="1.10.510.10">
    <property type="entry name" value="Transferase(Phosphotransferase) domain 1"/>
    <property type="match status" value="1"/>
</dbReference>
<dbReference type="PROSITE" id="PS00108">
    <property type="entry name" value="PROTEIN_KINASE_ST"/>
    <property type="match status" value="1"/>
</dbReference>
<keyword evidence="8 13" id="KW-0067">ATP-binding</keyword>
<dbReference type="PROSITE" id="PS00107">
    <property type="entry name" value="PROTEIN_KINASE_ATP"/>
    <property type="match status" value="1"/>
</dbReference>
<keyword evidence="4 14" id="KW-0723">Serine/threonine-protein kinase</keyword>
<keyword evidence="9" id="KW-0464">Manganese</keyword>
<evidence type="ECO:0000256" key="10">
    <source>
        <dbReference type="ARBA" id="ARBA00047899"/>
    </source>
</evidence>
<dbReference type="GO" id="GO:0004674">
    <property type="term" value="F:protein serine/threonine kinase activity"/>
    <property type="evidence" value="ECO:0007669"/>
    <property type="project" value="UniProtKB-KW"/>
</dbReference>
<keyword evidence="7" id="KW-0418">Kinase</keyword>
<dbReference type="Gene3D" id="3.30.200.20">
    <property type="entry name" value="Phosphorylase Kinase, domain 1"/>
    <property type="match status" value="1"/>
</dbReference>
<organism evidence="17">
    <name type="scientific">Salix viminalis</name>
    <name type="common">Common osier</name>
    <name type="synonym">Basket willow</name>
    <dbReference type="NCBI Taxonomy" id="40686"/>
    <lineage>
        <taxon>Eukaryota</taxon>
        <taxon>Viridiplantae</taxon>
        <taxon>Streptophyta</taxon>
        <taxon>Embryophyta</taxon>
        <taxon>Tracheophyta</taxon>
        <taxon>Spermatophyta</taxon>
        <taxon>Magnoliopsida</taxon>
        <taxon>eudicotyledons</taxon>
        <taxon>Gunneridae</taxon>
        <taxon>Pentapetalae</taxon>
        <taxon>rosids</taxon>
        <taxon>fabids</taxon>
        <taxon>Malpighiales</taxon>
        <taxon>Salicaceae</taxon>
        <taxon>Saliceae</taxon>
        <taxon>Salix</taxon>
    </lineage>
</organism>
<sequence length="420" mass="47356">MEVVGETPPASAGEVILFGKYELGKLLGYGAFAKVYHARNVSTGQSVAIKAVSKAKREISIMRRLRHANIVKLHEVLATKGKVYFVMEYAKGGELFAKISKGRFSEDLSRRYFQQLITAVGYCHARGVFHRDLKPENLLLDENMNLKITDFGLSAVTEQVRPDGLLHTLCGTPAYVAPELLAKKGYDGAKVDIWSCGVVLFVLIAGYLPFNDTNLMAMYRKIYKGQYRFPKWTSPDLKSLLSQLLDTNPETRITIDMIINDPWFKKGFKEETKLYVDDFGFDKGFEEDEDQKSLNAFDIISFSSGFDLSTLFDGSDTTILTERFVSAEKPEKVMEIIEEAAKKEGLEVSKRNNRGAILEGWDGNFTMIIEVHRLTGHLVMIEVKEKKFSTGPGRETWEDKLKPQIRSLIYQPEQAVSGSN</sequence>
<dbReference type="SMART" id="SM00220">
    <property type="entry name" value="S_TKc"/>
    <property type="match status" value="1"/>
</dbReference>
<dbReference type="Pfam" id="PF00069">
    <property type="entry name" value="Pkinase"/>
    <property type="match status" value="1"/>
</dbReference>
<dbReference type="PANTHER" id="PTHR43895:SF160">
    <property type="entry name" value="CBL-INTERACTING SERINE_THREONINE-PROTEIN KINASE 14"/>
    <property type="match status" value="1"/>
</dbReference>
<feature type="domain" description="NAF" evidence="16">
    <location>
        <begin position="289"/>
        <end position="313"/>
    </location>
</feature>
<dbReference type="AlphaFoldDB" id="A0A6N2K7Z6"/>
<reference evidence="17" key="1">
    <citation type="submission" date="2019-03" db="EMBL/GenBank/DDBJ databases">
        <authorList>
            <person name="Mank J."/>
            <person name="Almeida P."/>
        </authorList>
    </citation>
    <scope>NUCLEOTIDE SEQUENCE</scope>
    <source>
        <strain evidence="17">78183</strain>
    </source>
</reference>
<dbReference type="CDD" id="cd12195">
    <property type="entry name" value="CIPK_C"/>
    <property type="match status" value="1"/>
</dbReference>
<comment type="function">
    <text evidence="12">CIPK serine-threonine protein kinases interact with CBL proteins. Binding of a CBL protein to the regulatory NAF domain of CIPK protein lead to the activation of the kinase in a calcium-dependent manner.</text>
</comment>
<gene>
    <name evidence="17" type="ORF">SVIM_LOCUS45654</name>
</gene>
<evidence type="ECO:0000256" key="1">
    <source>
        <dbReference type="ARBA" id="ARBA00001936"/>
    </source>
</evidence>
<protein>
    <recommendedName>
        <fullName evidence="3">non-specific serine/threonine protein kinase</fullName>
        <ecNumber evidence="3">2.7.11.1</ecNumber>
    </recommendedName>
</protein>
<evidence type="ECO:0000313" key="17">
    <source>
        <dbReference type="EMBL" id="VFU24367.1"/>
    </source>
</evidence>
<proteinExistence type="inferred from homology"/>
<feature type="domain" description="Protein kinase" evidence="15">
    <location>
        <begin position="21"/>
        <end position="264"/>
    </location>
</feature>
<dbReference type="PANTHER" id="PTHR43895">
    <property type="entry name" value="CALCIUM/CALMODULIN-DEPENDENT PROTEIN KINASE KINASE-RELATED"/>
    <property type="match status" value="1"/>
</dbReference>
<evidence type="ECO:0000259" key="16">
    <source>
        <dbReference type="PROSITE" id="PS50816"/>
    </source>
</evidence>
<comment type="similarity">
    <text evidence="2">Belongs to the protein kinase superfamily. CAMK Ser/Thr protein kinase family. SNF1 subfamily.</text>
</comment>
<dbReference type="GO" id="GO:0007165">
    <property type="term" value="P:signal transduction"/>
    <property type="evidence" value="ECO:0007669"/>
    <property type="project" value="InterPro"/>
</dbReference>
<evidence type="ECO:0000256" key="9">
    <source>
        <dbReference type="ARBA" id="ARBA00023211"/>
    </source>
</evidence>
<name>A0A6N2K7Z6_SALVM</name>
<evidence type="ECO:0000256" key="2">
    <source>
        <dbReference type="ARBA" id="ARBA00006234"/>
    </source>
</evidence>
<evidence type="ECO:0000256" key="4">
    <source>
        <dbReference type="ARBA" id="ARBA00022527"/>
    </source>
</evidence>
<evidence type="ECO:0000256" key="8">
    <source>
        <dbReference type="ARBA" id="ARBA00022840"/>
    </source>
</evidence>
<dbReference type="InterPro" id="IPR017441">
    <property type="entry name" value="Protein_kinase_ATP_BS"/>
</dbReference>
<dbReference type="InterPro" id="IPR011009">
    <property type="entry name" value="Kinase-like_dom_sf"/>
</dbReference>
<comment type="catalytic activity">
    <reaction evidence="11">
        <text>L-seryl-[protein] + ATP = O-phospho-L-seryl-[protein] + ADP + H(+)</text>
        <dbReference type="Rhea" id="RHEA:17989"/>
        <dbReference type="Rhea" id="RHEA-COMP:9863"/>
        <dbReference type="Rhea" id="RHEA-COMP:11604"/>
        <dbReference type="ChEBI" id="CHEBI:15378"/>
        <dbReference type="ChEBI" id="CHEBI:29999"/>
        <dbReference type="ChEBI" id="CHEBI:30616"/>
        <dbReference type="ChEBI" id="CHEBI:83421"/>
        <dbReference type="ChEBI" id="CHEBI:456216"/>
        <dbReference type="EC" id="2.7.11.1"/>
    </reaction>
</comment>
<dbReference type="EMBL" id="CAADRP010000180">
    <property type="protein sequence ID" value="VFU24367.1"/>
    <property type="molecule type" value="Genomic_DNA"/>
</dbReference>
<evidence type="ECO:0000256" key="13">
    <source>
        <dbReference type="PROSITE-ProRule" id="PRU10141"/>
    </source>
</evidence>
<evidence type="ECO:0000256" key="11">
    <source>
        <dbReference type="ARBA" id="ARBA00048679"/>
    </source>
</evidence>
<evidence type="ECO:0000256" key="5">
    <source>
        <dbReference type="ARBA" id="ARBA00022679"/>
    </source>
</evidence>
<dbReference type="GO" id="GO:0005524">
    <property type="term" value="F:ATP binding"/>
    <property type="evidence" value="ECO:0007669"/>
    <property type="project" value="UniProtKB-UniRule"/>
</dbReference>
<dbReference type="FunFam" id="1.10.510.10:FF:000303">
    <property type="entry name" value="Non-specific serine/threonine protein kinase"/>
    <property type="match status" value="1"/>
</dbReference>
<dbReference type="PROSITE" id="PS50011">
    <property type="entry name" value="PROTEIN_KINASE_DOM"/>
    <property type="match status" value="1"/>
</dbReference>
<evidence type="ECO:0000259" key="15">
    <source>
        <dbReference type="PROSITE" id="PS50011"/>
    </source>
</evidence>
<keyword evidence="5" id="KW-0808">Transferase</keyword>
<dbReference type="InterPro" id="IPR000719">
    <property type="entry name" value="Prot_kinase_dom"/>
</dbReference>
<dbReference type="Gene3D" id="3.30.310.80">
    <property type="entry name" value="Kinase associated domain 1, KA1"/>
    <property type="match status" value="1"/>
</dbReference>
<keyword evidence="6 13" id="KW-0547">Nucleotide-binding</keyword>
<feature type="binding site" evidence="13">
    <location>
        <position position="50"/>
    </location>
    <ligand>
        <name>ATP</name>
        <dbReference type="ChEBI" id="CHEBI:30616"/>
    </ligand>
</feature>
<dbReference type="SUPFAM" id="SSF56112">
    <property type="entry name" value="Protein kinase-like (PK-like)"/>
    <property type="match status" value="1"/>
</dbReference>
<dbReference type="Pfam" id="PF03822">
    <property type="entry name" value="NAF"/>
    <property type="match status" value="1"/>
</dbReference>
<dbReference type="InterPro" id="IPR018451">
    <property type="entry name" value="NAF/FISL_domain"/>
</dbReference>
<evidence type="ECO:0000256" key="12">
    <source>
        <dbReference type="ARBA" id="ARBA00058225"/>
    </source>
</evidence>
<dbReference type="InterPro" id="IPR008271">
    <property type="entry name" value="Ser/Thr_kinase_AS"/>
</dbReference>